<comment type="subcellular location">
    <subcellularLocation>
        <location evidence="1">Membrane</location>
        <topology evidence="1">Multi-pass membrane protein</topology>
    </subcellularLocation>
</comment>
<comment type="caution">
    <text evidence="5">The sequence shown here is derived from an EMBL/GenBank/DDBJ whole genome shotgun (WGS) entry which is preliminary data.</text>
</comment>
<dbReference type="CDD" id="cd16914">
    <property type="entry name" value="EcfT"/>
    <property type="match status" value="1"/>
</dbReference>
<evidence type="ECO:0000313" key="5">
    <source>
        <dbReference type="EMBL" id="MTV97722.1"/>
    </source>
</evidence>
<gene>
    <name evidence="5" type="ORF">GM536_01060</name>
</gene>
<keyword evidence="2 5" id="KW-0812">Transmembrane</keyword>
<dbReference type="AlphaFoldDB" id="A0A0T7ZLN9"/>
<organism evidence="5 6">
    <name type="scientific">Streptococcus pneumoniae</name>
    <dbReference type="NCBI Taxonomy" id="1313"/>
    <lineage>
        <taxon>Bacteria</taxon>
        <taxon>Bacillati</taxon>
        <taxon>Bacillota</taxon>
        <taxon>Bacilli</taxon>
        <taxon>Lactobacillales</taxon>
        <taxon>Streptococcaceae</taxon>
        <taxon>Streptococcus</taxon>
    </lineage>
</organism>
<dbReference type="Pfam" id="PF02361">
    <property type="entry name" value="CbiQ"/>
    <property type="match status" value="1"/>
</dbReference>
<protein>
    <submittedName>
        <fullName evidence="5">Energy-coupling factor transporter transmembrane protein EcfT</fullName>
    </submittedName>
</protein>
<dbReference type="EMBL" id="WNIA01000003">
    <property type="protein sequence ID" value="MTV97722.1"/>
    <property type="molecule type" value="Genomic_DNA"/>
</dbReference>
<dbReference type="InterPro" id="IPR003339">
    <property type="entry name" value="ABC/ECF_trnsptr_transmembrane"/>
</dbReference>
<dbReference type="GeneID" id="58554877"/>
<dbReference type="Proteomes" id="UP000437160">
    <property type="component" value="Unassembled WGS sequence"/>
</dbReference>
<keyword evidence="4" id="KW-0472">Membrane</keyword>
<reference evidence="5 6" key="1">
    <citation type="submission" date="2019-11" db="EMBL/GenBank/DDBJ databases">
        <title>Growth characteristics of pneumococcus vary with the chemical composition of the capsule and with environmental conditions.</title>
        <authorList>
            <person name="Tothpal A."/>
            <person name="Desobry K."/>
            <person name="Joshi S."/>
            <person name="Wyllie A.L."/>
            <person name="Weinberger D.M."/>
        </authorList>
    </citation>
    <scope>NUCLEOTIDE SEQUENCE [LARGE SCALE GENOMIC DNA]</scope>
    <source>
        <strain evidence="6">pnumococcus19F</strain>
    </source>
</reference>
<dbReference type="RefSeq" id="WP_002989377.1">
    <property type="nucleotide sequence ID" value="NZ_CHOA01000001.1"/>
</dbReference>
<evidence type="ECO:0000256" key="2">
    <source>
        <dbReference type="ARBA" id="ARBA00022692"/>
    </source>
</evidence>
<evidence type="ECO:0000256" key="1">
    <source>
        <dbReference type="ARBA" id="ARBA00004141"/>
    </source>
</evidence>
<evidence type="ECO:0000313" key="6">
    <source>
        <dbReference type="Proteomes" id="UP000437160"/>
    </source>
</evidence>
<sequence length="233" mass="26511">MTIKLDFRTKLFMTIVLSYVMVLGNIQVKYFLQALIISVIPIVLLINTKHTRVAIIGMATLVFVYGADRFLMKLEYSPLVAILLILVMVVKKILPAFLMGKYTILTSNVGESIYSLKKMKCPDEIAIPLTVMVRFFYAARIDYSQIKKAMRLRGLTLKKLIKNPILLFEYRLVPLLMCLSKTADDLTVSAMTKGLAVNQKRTSISESRIGGIDCIFFVIMVWAIYLYIRGKYA</sequence>
<name>A0A0T7ZLN9_STREE</name>
<accession>A0A0T7ZLN9</accession>
<dbReference type="GO" id="GO:0005886">
    <property type="term" value="C:plasma membrane"/>
    <property type="evidence" value="ECO:0007669"/>
    <property type="project" value="UniProtKB-ARBA"/>
</dbReference>
<proteinExistence type="predicted"/>
<evidence type="ECO:0000256" key="3">
    <source>
        <dbReference type="ARBA" id="ARBA00022989"/>
    </source>
</evidence>
<keyword evidence="3" id="KW-1133">Transmembrane helix</keyword>
<evidence type="ECO:0000256" key="4">
    <source>
        <dbReference type="ARBA" id="ARBA00023136"/>
    </source>
</evidence>